<keyword evidence="1" id="KW-0418">Kinase</keyword>
<dbReference type="InterPro" id="IPR032675">
    <property type="entry name" value="LRR_dom_sf"/>
</dbReference>
<dbReference type="GO" id="GO:0004674">
    <property type="term" value="F:protein serine/threonine kinase activity"/>
    <property type="evidence" value="ECO:0007669"/>
    <property type="project" value="UniProtKB-EC"/>
</dbReference>
<reference evidence="1" key="1">
    <citation type="submission" date="2014-07" db="EMBL/GenBank/DDBJ databases">
        <title>Identification of a novel salt tolerance gene in wild soybean by whole-genome sequencing.</title>
        <authorList>
            <person name="Lam H.-M."/>
            <person name="Qi X."/>
            <person name="Li M.-W."/>
            <person name="Liu X."/>
            <person name="Xie M."/>
            <person name="Ni M."/>
            <person name="Xu X."/>
        </authorList>
    </citation>
    <scope>NUCLEOTIDE SEQUENCE [LARGE SCALE GENOMIC DNA]</scope>
    <source>
        <tissue evidence="1">Root</tissue>
    </source>
</reference>
<dbReference type="PANTHER" id="PTHR48004:SF73">
    <property type="entry name" value="RECEPTOR-LIKE PROTEIN 16-RELATED"/>
    <property type="match status" value="1"/>
</dbReference>
<dbReference type="Gene3D" id="3.80.10.10">
    <property type="entry name" value="Ribonuclease Inhibitor"/>
    <property type="match status" value="2"/>
</dbReference>
<gene>
    <name evidence="1" type="ORF">glysoja_037228</name>
</gene>
<evidence type="ECO:0000313" key="1">
    <source>
        <dbReference type="EMBL" id="KHN34274.1"/>
    </source>
</evidence>
<dbReference type="AlphaFoldDB" id="A0A0B2RPT3"/>
<dbReference type="Proteomes" id="UP000053555">
    <property type="component" value="Unassembled WGS sequence"/>
</dbReference>
<accession>A0A0B2RPT3</accession>
<dbReference type="InterPro" id="IPR052941">
    <property type="entry name" value="StomDev_PlantInt_Reg"/>
</dbReference>
<dbReference type="InterPro" id="IPR001611">
    <property type="entry name" value="Leu-rich_rpt"/>
</dbReference>
<dbReference type="PANTHER" id="PTHR48004">
    <property type="entry name" value="OS01G0149700 PROTEIN"/>
    <property type="match status" value="1"/>
</dbReference>
<dbReference type="Pfam" id="PF00560">
    <property type="entry name" value="LRR_1"/>
    <property type="match status" value="3"/>
</dbReference>
<keyword evidence="1" id="KW-0808">Transferase</keyword>
<keyword evidence="1" id="KW-0675">Receptor</keyword>
<dbReference type="EMBL" id="KN649079">
    <property type="protein sequence ID" value="KHN34274.1"/>
    <property type="molecule type" value="Genomic_DNA"/>
</dbReference>
<dbReference type="Pfam" id="PF13855">
    <property type="entry name" value="LRR_8"/>
    <property type="match status" value="1"/>
</dbReference>
<dbReference type="PRINTS" id="PR00019">
    <property type="entry name" value="LEURICHRPT"/>
</dbReference>
<sequence length="361" mass="39976">MLSLSECIRTFLFRYKTLLIWEFHQFGRIDVDDDALMGHIPNNIGQMQALEKLDLSSNMLCGSIPSYVTNLTGILVLFMDTNYLQGTIPFPSRSGGMPYLSFIRLHNNHLSGNILPLLATYDNSFSSQIPESIGQLSQLIMLNISNNLIEWSLPQEMSTLQNLQTLHLSFNYLNLSSIPPWLTSLSSLSRVYLAGSGIKDQIADFLQTTQSSIQELDLSENLLNGLIPSWIGSLSQLYLLNLSRNSLDSNIPESLINLAILGVLDLHSNKITGSITGVFDIDQQGTSGGGLLTHINLSDNIFRSGVEAFGVGEQLNIQYLNLSHNFLNATLPSSLGKLKSNHNLDLIFNELPSMSMQLILL</sequence>
<dbReference type="EC" id="2.7.11.1" evidence="1"/>
<dbReference type="SUPFAM" id="SSF52047">
    <property type="entry name" value="RNI-like"/>
    <property type="match status" value="1"/>
</dbReference>
<proteinExistence type="predicted"/>
<protein>
    <submittedName>
        <fullName evidence="1">LRR receptor-like serine/threonine-protein kinase ERECTA</fullName>
        <ecNumber evidence="1">2.7.11.1</ecNumber>
    </submittedName>
</protein>
<organism evidence="1">
    <name type="scientific">Glycine soja</name>
    <name type="common">Wild soybean</name>
    <dbReference type="NCBI Taxonomy" id="3848"/>
    <lineage>
        <taxon>Eukaryota</taxon>
        <taxon>Viridiplantae</taxon>
        <taxon>Streptophyta</taxon>
        <taxon>Embryophyta</taxon>
        <taxon>Tracheophyta</taxon>
        <taxon>Spermatophyta</taxon>
        <taxon>Magnoliopsida</taxon>
        <taxon>eudicotyledons</taxon>
        <taxon>Gunneridae</taxon>
        <taxon>Pentapetalae</taxon>
        <taxon>rosids</taxon>
        <taxon>fabids</taxon>
        <taxon>Fabales</taxon>
        <taxon>Fabaceae</taxon>
        <taxon>Papilionoideae</taxon>
        <taxon>50 kb inversion clade</taxon>
        <taxon>NPAAA clade</taxon>
        <taxon>indigoferoid/millettioid clade</taxon>
        <taxon>Phaseoleae</taxon>
        <taxon>Glycine</taxon>
        <taxon>Glycine subgen. Soja</taxon>
    </lineage>
</organism>
<name>A0A0B2RPT3_GLYSO</name>